<gene>
    <name evidence="1" type="ORF">PENTCL1PPCAC_26119</name>
</gene>
<proteinExistence type="predicted"/>
<keyword evidence="2" id="KW-1185">Reference proteome</keyword>
<reference evidence="1" key="1">
    <citation type="submission" date="2023-10" db="EMBL/GenBank/DDBJ databases">
        <title>Genome assembly of Pristionchus species.</title>
        <authorList>
            <person name="Yoshida K."/>
            <person name="Sommer R.J."/>
        </authorList>
    </citation>
    <scope>NUCLEOTIDE SEQUENCE</scope>
    <source>
        <strain evidence="1">RS0144</strain>
    </source>
</reference>
<evidence type="ECO:0000313" key="2">
    <source>
        <dbReference type="Proteomes" id="UP001432027"/>
    </source>
</evidence>
<name>A0AAV5UCQ3_9BILA</name>
<protein>
    <recommendedName>
        <fullName evidence="3">SXP/RAL-2 family protein Ani s 5-like cation-binding domain-containing protein</fullName>
    </recommendedName>
</protein>
<comment type="caution">
    <text evidence="1">The sequence shown here is derived from an EMBL/GenBank/DDBJ whole genome shotgun (WGS) entry which is preliminary data.</text>
</comment>
<dbReference type="AlphaFoldDB" id="A0AAV5UCQ3"/>
<accession>A0AAV5UCQ3</accession>
<sequence length="113" mass="12328">SLVSTLQLVIMRLILALSLFVVAAFALPIDFTIPPLSDEQKAAINTAVEKKLAELPQEQQDAAHQLLDKIKKAAEENPEAFKAAVVKAFNNIPESAKQQLMNLRAQGLQAIPK</sequence>
<evidence type="ECO:0000313" key="1">
    <source>
        <dbReference type="EMBL" id="GMT03945.1"/>
    </source>
</evidence>
<feature type="non-terminal residue" evidence="1">
    <location>
        <position position="1"/>
    </location>
</feature>
<evidence type="ECO:0008006" key="3">
    <source>
        <dbReference type="Google" id="ProtNLM"/>
    </source>
</evidence>
<organism evidence="1 2">
    <name type="scientific">Pristionchus entomophagus</name>
    <dbReference type="NCBI Taxonomy" id="358040"/>
    <lineage>
        <taxon>Eukaryota</taxon>
        <taxon>Metazoa</taxon>
        <taxon>Ecdysozoa</taxon>
        <taxon>Nematoda</taxon>
        <taxon>Chromadorea</taxon>
        <taxon>Rhabditida</taxon>
        <taxon>Rhabditina</taxon>
        <taxon>Diplogasteromorpha</taxon>
        <taxon>Diplogasteroidea</taxon>
        <taxon>Neodiplogasteridae</taxon>
        <taxon>Pristionchus</taxon>
    </lineage>
</organism>
<dbReference type="EMBL" id="BTSX01000006">
    <property type="protein sequence ID" value="GMT03945.1"/>
    <property type="molecule type" value="Genomic_DNA"/>
</dbReference>
<dbReference type="Proteomes" id="UP001432027">
    <property type="component" value="Unassembled WGS sequence"/>
</dbReference>